<keyword evidence="3" id="KW-0238">DNA-binding</keyword>
<protein>
    <submittedName>
        <fullName evidence="9">SARP family transcriptional regulator</fullName>
    </submittedName>
</protein>
<dbReference type="SUPFAM" id="SSF46894">
    <property type="entry name" value="C-terminal effector domain of the bipartite response regulators"/>
    <property type="match status" value="1"/>
</dbReference>
<dbReference type="PANTHER" id="PTHR35807">
    <property type="entry name" value="TRANSCRIPTIONAL REGULATOR REDD-RELATED"/>
    <property type="match status" value="1"/>
</dbReference>
<dbReference type="SMART" id="SM01043">
    <property type="entry name" value="BTAD"/>
    <property type="match status" value="1"/>
</dbReference>
<gene>
    <name evidence="9" type="ORF">CFN78_16295</name>
</gene>
<dbReference type="Gene3D" id="1.10.10.10">
    <property type="entry name" value="Winged helix-like DNA-binding domain superfamily/Winged helix DNA-binding domain"/>
    <property type="match status" value="1"/>
</dbReference>
<dbReference type="InParanoid" id="A0A263D0Z2"/>
<proteinExistence type="inferred from homology"/>
<dbReference type="InterPro" id="IPR005158">
    <property type="entry name" value="BTAD"/>
</dbReference>
<dbReference type="InterPro" id="IPR003593">
    <property type="entry name" value="AAA+_ATPase"/>
</dbReference>
<dbReference type="AlphaFoldDB" id="A0A263D0Z2"/>
<evidence type="ECO:0000256" key="1">
    <source>
        <dbReference type="ARBA" id="ARBA00005820"/>
    </source>
</evidence>
<dbReference type="InterPro" id="IPR027417">
    <property type="entry name" value="P-loop_NTPase"/>
</dbReference>
<dbReference type="OrthoDB" id="3587032at2"/>
<dbReference type="Pfam" id="PF13424">
    <property type="entry name" value="TPR_12"/>
    <property type="match status" value="2"/>
</dbReference>
<dbReference type="InterPro" id="IPR042197">
    <property type="entry name" value="Apaf_helical"/>
</dbReference>
<dbReference type="SMART" id="SM00382">
    <property type="entry name" value="AAA"/>
    <property type="match status" value="1"/>
</dbReference>
<evidence type="ECO:0000313" key="10">
    <source>
        <dbReference type="Proteomes" id="UP000242444"/>
    </source>
</evidence>
<sequence>MPDSAARRKPERLPWPDPRRDAGRAPPRQRGRHPGPCVLAVTVATVSFRVLGPLEVTTAGRAVPLGGRKPRLLLAALLLRANDPVPADHLVDVLWPDGAPRSAAANLRTYVHALRRELPDRIRSCPTGYLVATASGELDAEVFEERATAARRAAREGNPGTALALLDEADALWRGEVLDGLPHSPAWGSVLARLAELRLSVQAERAHALVALGDIPTAVAELRGLVAAHPLREELWQQLVRALEIDGRTTEALDACGQAERILAAELGTAPGPPLRELRSRLLAGREEPASPAAAAPVFPVCQLPLDLPDFTGRDRLVAELVGLLRRDRSAPALVALSGPPGVGKSATAVRVAHAVRERFPDGQLHVDLRGTSAEPRPSGDVLAELLRALGEPDGALPRTPAERAALLRSRLAPRRICLVLDDAANAAQVRPLLPGTGGCAVLVTARVRMPDLAGAHAVDVGLLSESEALRLLSEVAGAERTAAEPDSAAAIVRSCGHLPLAIRIAGARLAHRPSWPLPMMADRLRDESRRLGELRAGDLAVDASVTLSYDQLPAEAALAFRGLGLLGQLRFPGWVVSALIDAQDGGAVLDALVDAHLVEPVGADVAGQPRYRLHDLLRCYAVERASLDDPGEHHDALRRVVEGYLSLAAEMGARLPVRFFGVVPDEVDGCRRPADAGEERLDPADWFTAERTTVTALVALAARHRIDDLAWRLTGVYTPFFDLRSHQEDWLHTHAVALESARREGDERGQAILLRNLGQVHIYQDDYAASLAAFEQAQRLFHRIGDERGTAIALSGVATALRFQGHHERSIDRACHALALFTGAGDRAGEAAARIAVGTARLHQGCHGTAGRWFTDAYELCAAIGDRHREAHALKWLAMLHQRRGNLGAARENVDRAIAIFAELGDDHCVGYAHQSLGELYLRSGDLPHAKLLLVNSLSVHRRSGDRRSEAEVSERLSELHAALGQPGRSRSYRERARTIWGELAGRPRPGTARRVDPPAGSPALPA</sequence>
<dbReference type="GO" id="GO:0043531">
    <property type="term" value="F:ADP binding"/>
    <property type="evidence" value="ECO:0007669"/>
    <property type="project" value="InterPro"/>
</dbReference>
<evidence type="ECO:0000256" key="2">
    <source>
        <dbReference type="ARBA" id="ARBA00023015"/>
    </source>
</evidence>
<feature type="domain" description="AAA+ ATPase" evidence="6">
    <location>
        <begin position="331"/>
        <end position="474"/>
    </location>
</feature>
<dbReference type="InterPro" id="IPR001867">
    <property type="entry name" value="OmpR/PhoB-type_DNA-bd"/>
</dbReference>
<evidence type="ECO:0000256" key="3">
    <source>
        <dbReference type="ARBA" id="ARBA00023125"/>
    </source>
</evidence>
<evidence type="ECO:0000259" key="8">
    <source>
        <dbReference type="SMART" id="SM01043"/>
    </source>
</evidence>
<evidence type="ECO:0000259" key="7">
    <source>
        <dbReference type="SMART" id="SM00862"/>
    </source>
</evidence>
<dbReference type="InterPro" id="IPR041664">
    <property type="entry name" value="AAA_16"/>
</dbReference>
<dbReference type="Pfam" id="PF13191">
    <property type="entry name" value="AAA_16"/>
    <property type="match status" value="1"/>
</dbReference>
<dbReference type="SUPFAM" id="SSF52540">
    <property type="entry name" value="P-loop containing nucleoside triphosphate hydrolases"/>
    <property type="match status" value="1"/>
</dbReference>
<dbReference type="Pfam" id="PF03704">
    <property type="entry name" value="BTAD"/>
    <property type="match status" value="1"/>
</dbReference>
<dbReference type="InterPro" id="IPR036388">
    <property type="entry name" value="WH-like_DNA-bd_sf"/>
</dbReference>
<feature type="domain" description="OmpR/PhoB-type" evidence="7">
    <location>
        <begin position="60"/>
        <end position="131"/>
    </location>
</feature>
<feature type="domain" description="Bacterial transcriptional activator" evidence="8">
    <location>
        <begin position="138"/>
        <end position="283"/>
    </location>
</feature>
<name>A0A263D0Z2_9PSEU</name>
<keyword evidence="4" id="KW-0804">Transcription</keyword>
<evidence type="ECO:0000259" key="6">
    <source>
        <dbReference type="SMART" id="SM00382"/>
    </source>
</evidence>
<accession>A0A263D0Z2</accession>
<feature type="region of interest" description="Disordered" evidence="5">
    <location>
        <begin position="1"/>
        <end position="35"/>
    </location>
</feature>
<feature type="region of interest" description="Disordered" evidence="5">
    <location>
        <begin position="983"/>
        <end position="1008"/>
    </location>
</feature>
<dbReference type="GO" id="GO:0000160">
    <property type="term" value="P:phosphorelay signal transduction system"/>
    <property type="evidence" value="ECO:0007669"/>
    <property type="project" value="InterPro"/>
</dbReference>
<organism evidence="9 10">
    <name type="scientific">Amycolatopsis antarctica</name>
    <dbReference type="NCBI Taxonomy" id="1854586"/>
    <lineage>
        <taxon>Bacteria</taxon>
        <taxon>Bacillati</taxon>
        <taxon>Actinomycetota</taxon>
        <taxon>Actinomycetes</taxon>
        <taxon>Pseudonocardiales</taxon>
        <taxon>Pseudonocardiaceae</taxon>
        <taxon>Amycolatopsis</taxon>
    </lineage>
</organism>
<dbReference type="InterPro" id="IPR051677">
    <property type="entry name" value="AfsR-DnrI-RedD_regulator"/>
</dbReference>
<dbReference type="InterPro" id="IPR019734">
    <property type="entry name" value="TPR_rpt"/>
</dbReference>
<comment type="caution">
    <text evidence="9">The sequence shown here is derived from an EMBL/GenBank/DDBJ whole genome shotgun (WGS) entry which is preliminary data.</text>
</comment>
<dbReference type="CDD" id="cd15831">
    <property type="entry name" value="BTAD"/>
    <property type="match status" value="1"/>
</dbReference>
<keyword evidence="2" id="KW-0805">Transcription regulation</keyword>
<dbReference type="PRINTS" id="PR00364">
    <property type="entry name" value="DISEASERSIST"/>
</dbReference>
<feature type="compositionally biased region" description="Basic and acidic residues" evidence="5">
    <location>
        <begin position="1"/>
        <end position="23"/>
    </location>
</feature>
<dbReference type="EMBL" id="NKYE01000009">
    <property type="protein sequence ID" value="OZM72103.1"/>
    <property type="molecule type" value="Genomic_DNA"/>
</dbReference>
<dbReference type="Gene3D" id="1.25.40.10">
    <property type="entry name" value="Tetratricopeptide repeat domain"/>
    <property type="match status" value="2"/>
</dbReference>
<dbReference type="SMART" id="SM00862">
    <property type="entry name" value="Trans_reg_C"/>
    <property type="match status" value="1"/>
</dbReference>
<dbReference type="PANTHER" id="PTHR35807:SF1">
    <property type="entry name" value="TRANSCRIPTIONAL REGULATOR REDD"/>
    <property type="match status" value="1"/>
</dbReference>
<keyword evidence="10" id="KW-1185">Reference proteome</keyword>
<dbReference type="SUPFAM" id="SSF48452">
    <property type="entry name" value="TPR-like"/>
    <property type="match status" value="3"/>
</dbReference>
<dbReference type="InterPro" id="IPR011990">
    <property type="entry name" value="TPR-like_helical_dom_sf"/>
</dbReference>
<dbReference type="Gene3D" id="3.40.50.300">
    <property type="entry name" value="P-loop containing nucleotide triphosphate hydrolases"/>
    <property type="match status" value="1"/>
</dbReference>
<dbReference type="Proteomes" id="UP000242444">
    <property type="component" value="Unassembled WGS sequence"/>
</dbReference>
<dbReference type="SMART" id="SM00028">
    <property type="entry name" value="TPR"/>
    <property type="match status" value="3"/>
</dbReference>
<evidence type="ECO:0000256" key="4">
    <source>
        <dbReference type="ARBA" id="ARBA00023163"/>
    </source>
</evidence>
<comment type="similarity">
    <text evidence="1">Belongs to the AfsR/DnrI/RedD regulatory family.</text>
</comment>
<dbReference type="Gene3D" id="1.10.8.430">
    <property type="entry name" value="Helical domain of apoptotic protease-activating factors"/>
    <property type="match status" value="1"/>
</dbReference>
<evidence type="ECO:0000256" key="5">
    <source>
        <dbReference type="SAM" id="MobiDB-lite"/>
    </source>
</evidence>
<reference evidence="9 10" key="1">
    <citation type="submission" date="2017-07" db="EMBL/GenBank/DDBJ databases">
        <title>Amycolatopsis antarcticus sp. nov., isolated from the surface of an Antarcticus brown macroalga.</title>
        <authorList>
            <person name="Wang J."/>
            <person name="Leiva S."/>
            <person name="Huang J."/>
            <person name="Huang Y."/>
        </authorList>
    </citation>
    <scope>NUCLEOTIDE SEQUENCE [LARGE SCALE GENOMIC DNA]</scope>
    <source>
        <strain evidence="9 10">AU-G6</strain>
    </source>
</reference>
<dbReference type="GO" id="GO:0003677">
    <property type="term" value="F:DNA binding"/>
    <property type="evidence" value="ECO:0007669"/>
    <property type="project" value="UniProtKB-KW"/>
</dbReference>
<dbReference type="GO" id="GO:0006355">
    <property type="term" value="P:regulation of DNA-templated transcription"/>
    <property type="evidence" value="ECO:0007669"/>
    <property type="project" value="InterPro"/>
</dbReference>
<evidence type="ECO:0000313" key="9">
    <source>
        <dbReference type="EMBL" id="OZM72103.1"/>
    </source>
</evidence>
<dbReference type="InterPro" id="IPR016032">
    <property type="entry name" value="Sig_transdc_resp-reg_C-effctor"/>
</dbReference>